<reference evidence="2 3" key="1">
    <citation type="submission" date="2018-10" db="EMBL/GenBank/DDBJ databases">
        <title>Genomic Encyclopedia of Type Strains, Phase IV (KMG-IV): sequencing the most valuable type-strain genomes for metagenomic binning, comparative biology and taxonomic classification.</title>
        <authorList>
            <person name="Goeker M."/>
        </authorList>
    </citation>
    <scope>NUCLEOTIDE SEQUENCE [LARGE SCALE GENOMIC DNA]</scope>
    <source>
        <strain evidence="2 3">DSM 23841</strain>
    </source>
</reference>
<dbReference type="InterPro" id="IPR036280">
    <property type="entry name" value="Multihaem_cyt_sf"/>
</dbReference>
<dbReference type="InterPro" id="IPR018588">
    <property type="entry name" value="Dihaem_cytochrome-c"/>
</dbReference>
<keyword evidence="1" id="KW-0732">Signal</keyword>
<dbReference type="SUPFAM" id="SSF48695">
    <property type="entry name" value="Multiheme cytochromes"/>
    <property type="match status" value="1"/>
</dbReference>
<comment type="caution">
    <text evidence="2">The sequence shown here is derived from an EMBL/GenBank/DDBJ whole genome shotgun (WGS) entry which is preliminary data.</text>
</comment>
<evidence type="ECO:0000313" key="2">
    <source>
        <dbReference type="EMBL" id="RKT59530.1"/>
    </source>
</evidence>
<feature type="chain" id="PRO_5019753293" evidence="1">
    <location>
        <begin position="28"/>
        <end position="163"/>
    </location>
</feature>
<dbReference type="RefSeq" id="WP_121457764.1">
    <property type="nucleotide sequence ID" value="NZ_RBXP01000013.1"/>
</dbReference>
<protein>
    <submittedName>
        <fullName evidence="2">Diheme cytochrome c</fullName>
    </submittedName>
</protein>
<dbReference type="AlphaFoldDB" id="A0A495WE67"/>
<name>A0A495WE67_9RHOO</name>
<keyword evidence="3" id="KW-1185">Reference proteome</keyword>
<dbReference type="Pfam" id="PF09626">
    <property type="entry name" value="DHC"/>
    <property type="match status" value="1"/>
</dbReference>
<evidence type="ECO:0000256" key="1">
    <source>
        <dbReference type="SAM" id="SignalP"/>
    </source>
</evidence>
<dbReference type="Proteomes" id="UP000270626">
    <property type="component" value="Unassembled WGS sequence"/>
</dbReference>
<dbReference type="EMBL" id="RBXP01000013">
    <property type="protein sequence ID" value="RKT59530.1"/>
    <property type="molecule type" value="Genomic_DNA"/>
</dbReference>
<accession>A0A495WE67</accession>
<organism evidence="2 3">
    <name type="scientific">Azonexus fungiphilus</name>
    <dbReference type="NCBI Taxonomy" id="146940"/>
    <lineage>
        <taxon>Bacteria</taxon>
        <taxon>Pseudomonadati</taxon>
        <taxon>Pseudomonadota</taxon>
        <taxon>Betaproteobacteria</taxon>
        <taxon>Rhodocyclales</taxon>
        <taxon>Azonexaceae</taxon>
        <taxon>Azonexus</taxon>
    </lineage>
</organism>
<sequence>MKMTLRPLVLVALAAGFSALVLGSARAGGSHFFPPVSEPLVREECGSCHLAFAPSMLPAASWRKMMGELDRHFGEDATVDPEIARKITAWLVANAGDSGGSRYGAKLLRGVDAGAAPQRITGLPKWVREHREVPDWEWRHKEVRSKANCVACHADAERGYYED</sequence>
<evidence type="ECO:0000313" key="3">
    <source>
        <dbReference type="Proteomes" id="UP000270626"/>
    </source>
</evidence>
<gene>
    <name evidence="2" type="ORF">DFR40_1418</name>
</gene>
<feature type="signal peptide" evidence="1">
    <location>
        <begin position="1"/>
        <end position="27"/>
    </location>
</feature>
<dbReference type="OrthoDB" id="5296814at2"/>
<proteinExistence type="predicted"/>